<gene>
    <name evidence="1" type="ORF">E2C01_046818</name>
</gene>
<sequence>MNTSHSVPLRHLPSSAILEARLVRYGRRHLGIVLEELLLREWYCLASSLHNILESGVVETQEGFNVGLPDVSRHAGIEEVVQIGSRGTVIC</sequence>
<protein>
    <submittedName>
        <fullName evidence="1">Uncharacterized protein</fullName>
    </submittedName>
</protein>
<name>A0A5B7G5S2_PORTR</name>
<evidence type="ECO:0000313" key="2">
    <source>
        <dbReference type="Proteomes" id="UP000324222"/>
    </source>
</evidence>
<organism evidence="1 2">
    <name type="scientific">Portunus trituberculatus</name>
    <name type="common">Swimming crab</name>
    <name type="synonym">Neptunus trituberculatus</name>
    <dbReference type="NCBI Taxonomy" id="210409"/>
    <lineage>
        <taxon>Eukaryota</taxon>
        <taxon>Metazoa</taxon>
        <taxon>Ecdysozoa</taxon>
        <taxon>Arthropoda</taxon>
        <taxon>Crustacea</taxon>
        <taxon>Multicrustacea</taxon>
        <taxon>Malacostraca</taxon>
        <taxon>Eumalacostraca</taxon>
        <taxon>Eucarida</taxon>
        <taxon>Decapoda</taxon>
        <taxon>Pleocyemata</taxon>
        <taxon>Brachyura</taxon>
        <taxon>Eubrachyura</taxon>
        <taxon>Portunoidea</taxon>
        <taxon>Portunidae</taxon>
        <taxon>Portuninae</taxon>
        <taxon>Portunus</taxon>
    </lineage>
</organism>
<dbReference type="EMBL" id="VSRR010011263">
    <property type="protein sequence ID" value="MPC52937.1"/>
    <property type="molecule type" value="Genomic_DNA"/>
</dbReference>
<dbReference type="AlphaFoldDB" id="A0A5B7G5S2"/>
<keyword evidence="2" id="KW-1185">Reference proteome</keyword>
<evidence type="ECO:0000313" key="1">
    <source>
        <dbReference type="EMBL" id="MPC52937.1"/>
    </source>
</evidence>
<reference evidence="1 2" key="1">
    <citation type="submission" date="2019-05" db="EMBL/GenBank/DDBJ databases">
        <title>Another draft genome of Portunus trituberculatus and its Hox gene families provides insights of decapod evolution.</title>
        <authorList>
            <person name="Jeong J.-H."/>
            <person name="Song I."/>
            <person name="Kim S."/>
            <person name="Choi T."/>
            <person name="Kim D."/>
            <person name="Ryu S."/>
            <person name="Kim W."/>
        </authorList>
    </citation>
    <scope>NUCLEOTIDE SEQUENCE [LARGE SCALE GENOMIC DNA]</scope>
    <source>
        <tissue evidence="1">Muscle</tissue>
    </source>
</reference>
<accession>A0A5B7G5S2</accession>
<comment type="caution">
    <text evidence="1">The sequence shown here is derived from an EMBL/GenBank/DDBJ whole genome shotgun (WGS) entry which is preliminary data.</text>
</comment>
<dbReference type="Proteomes" id="UP000324222">
    <property type="component" value="Unassembled WGS sequence"/>
</dbReference>
<proteinExistence type="predicted"/>